<name>A0A1N6M5X1_9VIBR</name>
<dbReference type="AlphaFoldDB" id="A0A1N6M5X1"/>
<protein>
    <submittedName>
        <fullName evidence="1">Uncharacterized protein</fullName>
    </submittedName>
</protein>
<proteinExistence type="predicted"/>
<dbReference type="RefSeq" id="WP_074373336.1">
    <property type="nucleotide sequence ID" value="NZ_AP024907.1"/>
</dbReference>
<dbReference type="OrthoDB" id="6690744at2"/>
<dbReference type="EMBL" id="FSSB01000016">
    <property type="protein sequence ID" value="SIO94819.1"/>
    <property type="molecule type" value="Genomic_DNA"/>
</dbReference>
<organism evidence="1 2">
    <name type="scientific">Vibrio spartinae</name>
    <dbReference type="NCBI Taxonomy" id="1918945"/>
    <lineage>
        <taxon>Bacteria</taxon>
        <taxon>Pseudomonadati</taxon>
        <taxon>Pseudomonadota</taxon>
        <taxon>Gammaproteobacteria</taxon>
        <taxon>Vibrionales</taxon>
        <taxon>Vibrionaceae</taxon>
        <taxon>Vibrio</taxon>
    </lineage>
</organism>
<dbReference type="Proteomes" id="UP000184774">
    <property type="component" value="Unassembled WGS sequence"/>
</dbReference>
<sequence length="145" mass="17021">MSQPITKEMWKDIEAEMSGYFFDIRFLYKGHEIAVTRVHESESKTSLQVYIDGVIQGAWANKDYAHRPVIIPDVWKLVRKSVYSPTQRKKLIKDLGKRKAKEWFPNLEKVVEFHVPNFSKASVLCRQYKKLEGIELKKAECMETI</sequence>
<reference evidence="1 2" key="1">
    <citation type="submission" date="2016-12" db="EMBL/GenBank/DDBJ databases">
        <authorList>
            <person name="Song W.-J."/>
            <person name="Kurnit D.M."/>
        </authorList>
    </citation>
    <scope>NUCLEOTIDE SEQUENCE [LARGE SCALE GENOMIC DNA]</scope>
    <source>
        <strain evidence="1 2">CECT 9026</strain>
    </source>
</reference>
<gene>
    <name evidence="1" type="ORF">VSP9026_02549</name>
</gene>
<evidence type="ECO:0000313" key="2">
    <source>
        <dbReference type="Proteomes" id="UP000184774"/>
    </source>
</evidence>
<evidence type="ECO:0000313" key="1">
    <source>
        <dbReference type="EMBL" id="SIO94819.1"/>
    </source>
</evidence>
<accession>A0A1N6M5X1</accession>